<evidence type="ECO:0000256" key="12">
    <source>
        <dbReference type="ARBA" id="ARBA00051835"/>
    </source>
</evidence>
<dbReference type="PANTHER" id="PTHR11785:SF512">
    <property type="entry name" value="SOBREMESA, ISOFORM B"/>
    <property type="match status" value="1"/>
</dbReference>
<evidence type="ECO:0000256" key="9">
    <source>
        <dbReference type="ARBA" id="ARBA00023157"/>
    </source>
</evidence>
<evidence type="ECO:0000256" key="4">
    <source>
        <dbReference type="ARBA" id="ARBA00022475"/>
    </source>
</evidence>
<feature type="transmembrane region" description="Helical" evidence="19">
    <location>
        <begin position="70"/>
        <end position="92"/>
    </location>
</feature>
<dbReference type="PANTHER" id="PTHR11785">
    <property type="entry name" value="AMINO ACID TRANSPORTER"/>
    <property type="match status" value="1"/>
</dbReference>
<evidence type="ECO:0000256" key="2">
    <source>
        <dbReference type="ARBA" id="ARBA00009523"/>
    </source>
</evidence>
<dbReference type="InterPro" id="IPR002293">
    <property type="entry name" value="AA/rel_permease1"/>
</dbReference>
<proteinExistence type="inferred from homology"/>
<dbReference type="RefSeq" id="XP_022340838.1">
    <property type="nucleotide sequence ID" value="XM_022485130.1"/>
</dbReference>
<dbReference type="Proteomes" id="UP000694844">
    <property type="component" value="Chromosome 5"/>
</dbReference>
<dbReference type="GeneID" id="111135246"/>
<keyword evidence="6 19" id="KW-0812">Transmembrane</keyword>
<sequence>MRVKLYYRLTYLDILPNMAGGVKVRADPGKGTELERHMGLLSGVFLIMGTMIGSGIFISPKGVLEGTGSVGMALITWMACGVVVTLAALCYAELGTMIPKSGGEHSYLMHTFGKMDKCFGPVPAFLFDWVGLFIIRPTMFAIMTLSLGTYAIKPFFPNCTPPDVAVKAVSLSAIFVIAFINGYSVKLATHIQNICTVVKLLAIAIITIGGIVRIAQGNREYIQDGFEDTQTDVSLIAIAFYNGLWAFDGWNNLNFVTEELINPGRNLPISIMIGIPLTTVCYVLVNIGYLGVMSKEEIILSHAVAVTWGDRMLGLVASIMPIFVAISCFGAANGCLFASGRLCFAAAREGHFPEVFSYISLNRKTPLPSIILTAFIGACLIIPGDLSALIDFFSFSAWIAYGFTVFSLLVLRRTEPKTQRPFRVPTVVAISVVLTSLYLVMAPILHSPRVEFLYAALFIFSGLLLYFPFVYYRDCWRPLDPFINWVTIKVQIVFLVVP</sequence>
<dbReference type="AlphaFoldDB" id="A0A8B8ELR0"/>
<name>A0A8B8ELR0_CRAVI</name>
<feature type="transmembrane region" description="Helical" evidence="19">
    <location>
        <begin position="392"/>
        <end position="411"/>
    </location>
</feature>
<dbReference type="OrthoDB" id="5982228at2759"/>
<feature type="transmembrane region" description="Helical" evidence="19">
    <location>
        <begin position="367"/>
        <end position="386"/>
    </location>
</feature>
<keyword evidence="20" id="KW-1185">Reference proteome</keyword>
<comment type="catalytic activity">
    <reaction evidence="11">
        <text>L-cystine(out) + L-arginine(in) = L-cystine(in) + L-arginine(out)</text>
        <dbReference type="Rhea" id="RHEA:71075"/>
        <dbReference type="ChEBI" id="CHEBI:32682"/>
        <dbReference type="ChEBI" id="CHEBI:35491"/>
    </reaction>
    <physiologicalReaction direction="left-to-right" evidence="11">
        <dbReference type="Rhea" id="RHEA:71076"/>
    </physiologicalReaction>
</comment>
<evidence type="ECO:0000256" key="17">
    <source>
        <dbReference type="ARBA" id="ARBA00083296"/>
    </source>
</evidence>
<comment type="catalytic activity">
    <reaction evidence="13">
        <text>L-cysteine(out) + L-arginine(in) = L-cysteine(in) + L-arginine(out)</text>
        <dbReference type="Rhea" id="RHEA:71071"/>
        <dbReference type="ChEBI" id="CHEBI:32682"/>
        <dbReference type="ChEBI" id="CHEBI:35235"/>
    </reaction>
    <physiologicalReaction direction="left-to-right" evidence="13">
        <dbReference type="Rhea" id="RHEA:71072"/>
    </physiologicalReaction>
</comment>
<feature type="transmembrane region" description="Helical" evidence="19">
    <location>
        <begin position="38"/>
        <end position="58"/>
    </location>
</feature>
<feature type="transmembrane region" description="Helical" evidence="19">
    <location>
        <begin position="423"/>
        <end position="446"/>
    </location>
</feature>
<evidence type="ECO:0000256" key="7">
    <source>
        <dbReference type="ARBA" id="ARBA00022989"/>
    </source>
</evidence>
<feature type="transmembrane region" description="Helical" evidence="19">
    <location>
        <begin position="235"/>
        <end position="255"/>
    </location>
</feature>
<evidence type="ECO:0000256" key="14">
    <source>
        <dbReference type="ARBA" id="ARBA00052732"/>
    </source>
</evidence>
<evidence type="ECO:0000256" key="6">
    <source>
        <dbReference type="ARBA" id="ARBA00022692"/>
    </source>
</evidence>
<evidence type="ECO:0000256" key="8">
    <source>
        <dbReference type="ARBA" id="ARBA00023136"/>
    </source>
</evidence>
<dbReference type="InterPro" id="IPR050598">
    <property type="entry name" value="AminoAcid_Transporter"/>
</dbReference>
<evidence type="ECO:0000256" key="15">
    <source>
        <dbReference type="ARBA" id="ARBA00074336"/>
    </source>
</evidence>
<reference evidence="21" key="1">
    <citation type="submission" date="2025-08" db="UniProtKB">
        <authorList>
            <consortium name="RefSeq"/>
        </authorList>
    </citation>
    <scope>IDENTIFICATION</scope>
    <source>
        <tissue evidence="21">Whole sample</tissue>
    </source>
</reference>
<evidence type="ECO:0000256" key="18">
    <source>
        <dbReference type="ARBA" id="ARBA00093193"/>
    </source>
</evidence>
<keyword evidence="9" id="KW-1015">Disulfide bond</keyword>
<dbReference type="FunFam" id="1.20.1740.10:FF:000015">
    <property type="entry name" value="B(0,+)-type amino acid transporter 1"/>
    <property type="match status" value="1"/>
</dbReference>
<keyword evidence="7 19" id="KW-1133">Transmembrane helix</keyword>
<keyword evidence="5" id="KW-0597">Phosphoprotein</keyword>
<comment type="similarity">
    <text evidence="2">Belongs to the amino acid-polyamine-organocation (APC) superfamily.</text>
</comment>
<dbReference type="GO" id="GO:0015179">
    <property type="term" value="F:L-amino acid transmembrane transporter activity"/>
    <property type="evidence" value="ECO:0007669"/>
    <property type="project" value="TreeGrafter"/>
</dbReference>
<gene>
    <name evidence="21" type="primary">LOC111135246</name>
</gene>
<dbReference type="Gene3D" id="1.20.1740.10">
    <property type="entry name" value="Amino acid/polyamine transporter I"/>
    <property type="match status" value="1"/>
</dbReference>
<evidence type="ECO:0000256" key="13">
    <source>
        <dbReference type="ARBA" id="ARBA00052179"/>
    </source>
</evidence>
<comment type="catalytic activity">
    <reaction evidence="12">
        <text>L-histidine(out) + L-arginine(in) = L-histidine(in) + L-arginine(out)</text>
        <dbReference type="Rhea" id="RHEA:71063"/>
        <dbReference type="ChEBI" id="CHEBI:32682"/>
        <dbReference type="ChEBI" id="CHEBI:57595"/>
    </reaction>
    <physiologicalReaction direction="left-to-right" evidence="12">
        <dbReference type="Rhea" id="RHEA:71064"/>
    </physiologicalReaction>
</comment>
<feature type="transmembrane region" description="Helical" evidence="19">
    <location>
        <begin position="197"/>
        <end position="215"/>
    </location>
</feature>
<feature type="transmembrane region" description="Helical" evidence="19">
    <location>
        <begin position="452"/>
        <end position="472"/>
    </location>
</feature>
<protein>
    <recommendedName>
        <fullName evidence="15">b(0,+)-type amino acid transporter 1</fullName>
    </recommendedName>
    <alternativeName>
        <fullName evidence="16">Glycoprotein-associated amino acid transporter b0,+AT1</fullName>
    </alternativeName>
    <alternativeName>
        <fullName evidence="17">Solute carrier family 7 member 9</fullName>
    </alternativeName>
</protein>
<evidence type="ECO:0000313" key="21">
    <source>
        <dbReference type="RefSeq" id="XP_022340838.1"/>
    </source>
</evidence>
<evidence type="ECO:0000256" key="5">
    <source>
        <dbReference type="ARBA" id="ARBA00022553"/>
    </source>
</evidence>
<dbReference type="GO" id="GO:0016324">
    <property type="term" value="C:apical plasma membrane"/>
    <property type="evidence" value="ECO:0007669"/>
    <property type="project" value="UniProtKB-SubCell"/>
</dbReference>
<organism evidence="20 21">
    <name type="scientific">Crassostrea virginica</name>
    <name type="common">Eastern oyster</name>
    <dbReference type="NCBI Taxonomy" id="6565"/>
    <lineage>
        <taxon>Eukaryota</taxon>
        <taxon>Metazoa</taxon>
        <taxon>Spiralia</taxon>
        <taxon>Lophotrochozoa</taxon>
        <taxon>Mollusca</taxon>
        <taxon>Bivalvia</taxon>
        <taxon>Autobranchia</taxon>
        <taxon>Pteriomorphia</taxon>
        <taxon>Ostreida</taxon>
        <taxon>Ostreoidea</taxon>
        <taxon>Ostreidae</taxon>
        <taxon>Crassostrea</taxon>
    </lineage>
</organism>
<accession>A0A8B8ELR0</accession>
<feature type="transmembrane region" description="Helical" evidence="19">
    <location>
        <begin position="124"/>
        <end position="152"/>
    </location>
</feature>
<feature type="transmembrane region" description="Helical" evidence="19">
    <location>
        <begin position="267"/>
        <end position="292"/>
    </location>
</feature>
<evidence type="ECO:0000256" key="16">
    <source>
        <dbReference type="ARBA" id="ARBA00079910"/>
    </source>
</evidence>
<evidence type="ECO:0000256" key="1">
    <source>
        <dbReference type="ARBA" id="ARBA00004424"/>
    </source>
</evidence>
<evidence type="ECO:0000256" key="10">
    <source>
        <dbReference type="ARBA" id="ARBA00051323"/>
    </source>
</evidence>
<dbReference type="PIRSF" id="PIRSF006060">
    <property type="entry name" value="AA_transporter"/>
    <property type="match status" value="1"/>
</dbReference>
<comment type="catalytic activity">
    <reaction evidence="18">
        <text>L-phenylalanine(out) + L-arginine(in) = L-phenylalanine(in) + L-arginine(out)</text>
        <dbReference type="Rhea" id="RHEA:71067"/>
        <dbReference type="ChEBI" id="CHEBI:32682"/>
        <dbReference type="ChEBI" id="CHEBI:58095"/>
    </reaction>
    <physiologicalReaction direction="left-to-right" evidence="18">
        <dbReference type="Rhea" id="RHEA:71068"/>
    </physiologicalReaction>
</comment>
<evidence type="ECO:0000256" key="19">
    <source>
        <dbReference type="SAM" id="Phobius"/>
    </source>
</evidence>
<keyword evidence="4" id="KW-1003">Cell membrane</keyword>
<comment type="catalytic activity">
    <reaction evidence="10">
        <text>L-lysine(out) + L-arginine(in) = L-lysine(in) + L-arginine(out)</text>
        <dbReference type="Rhea" id="RHEA:70827"/>
        <dbReference type="ChEBI" id="CHEBI:32551"/>
        <dbReference type="ChEBI" id="CHEBI:32682"/>
    </reaction>
    <physiologicalReaction direction="left-to-right" evidence="10">
        <dbReference type="Rhea" id="RHEA:70828"/>
    </physiologicalReaction>
</comment>
<evidence type="ECO:0000313" key="20">
    <source>
        <dbReference type="Proteomes" id="UP000694844"/>
    </source>
</evidence>
<feature type="transmembrane region" description="Helical" evidence="19">
    <location>
        <begin position="312"/>
        <end position="332"/>
    </location>
</feature>
<comment type="catalytic activity">
    <reaction evidence="14">
        <text>L-leucine(out) + L-arginine(in) = L-leucine(in) + L-arginine(out)</text>
        <dbReference type="Rhea" id="RHEA:71059"/>
        <dbReference type="ChEBI" id="CHEBI:32682"/>
        <dbReference type="ChEBI" id="CHEBI:57427"/>
    </reaction>
    <physiologicalReaction direction="left-to-right" evidence="14">
        <dbReference type="Rhea" id="RHEA:71060"/>
    </physiologicalReaction>
</comment>
<evidence type="ECO:0000256" key="3">
    <source>
        <dbReference type="ARBA" id="ARBA00022448"/>
    </source>
</evidence>
<feature type="transmembrane region" description="Helical" evidence="19">
    <location>
        <begin position="164"/>
        <end position="185"/>
    </location>
</feature>
<dbReference type="Pfam" id="PF13520">
    <property type="entry name" value="AA_permease_2"/>
    <property type="match status" value="1"/>
</dbReference>
<comment type="subcellular location">
    <subcellularLocation>
        <location evidence="1">Apical cell membrane</location>
        <topology evidence="1">Multi-pass membrane protein</topology>
    </subcellularLocation>
</comment>
<dbReference type="KEGG" id="cvn:111135246"/>
<keyword evidence="8 19" id="KW-0472">Membrane</keyword>
<keyword evidence="3" id="KW-0813">Transport</keyword>
<evidence type="ECO:0000256" key="11">
    <source>
        <dbReference type="ARBA" id="ARBA00051814"/>
    </source>
</evidence>